<dbReference type="SUPFAM" id="SSF54909">
    <property type="entry name" value="Dimeric alpha+beta barrel"/>
    <property type="match status" value="1"/>
</dbReference>
<dbReference type="Pfam" id="PF07978">
    <property type="entry name" value="NIPSNAP"/>
    <property type="match status" value="1"/>
</dbReference>
<proteinExistence type="predicted"/>
<evidence type="ECO:0000313" key="3">
    <source>
        <dbReference type="Proteomes" id="UP000501705"/>
    </source>
</evidence>
<accession>A0A6G9XMC6</accession>
<evidence type="ECO:0000313" key="2">
    <source>
        <dbReference type="EMBL" id="QIS02058.1"/>
    </source>
</evidence>
<dbReference type="InterPro" id="IPR011008">
    <property type="entry name" value="Dimeric_a/b-barrel"/>
</dbReference>
<dbReference type="AlphaFoldDB" id="A0A6G9XMC6"/>
<organism evidence="2 3">
    <name type="scientific">Nocardia brasiliensis</name>
    <dbReference type="NCBI Taxonomy" id="37326"/>
    <lineage>
        <taxon>Bacteria</taxon>
        <taxon>Bacillati</taxon>
        <taxon>Actinomycetota</taxon>
        <taxon>Actinomycetes</taxon>
        <taxon>Mycobacteriales</taxon>
        <taxon>Nocardiaceae</taxon>
        <taxon>Nocardia</taxon>
    </lineage>
</organism>
<evidence type="ECO:0000259" key="1">
    <source>
        <dbReference type="Pfam" id="PF07978"/>
    </source>
</evidence>
<dbReference type="Proteomes" id="UP000501705">
    <property type="component" value="Chromosome"/>
</dbReference>
<name>A0A6G9XMC6_NOCBR</name>
<gene>
    <name evidence="2" type="ORF">F5X71_06775</name>
</gene>
<sequence length="241" mass="27193">MIENVWPVVELRQYALRPGTRDTMIDLFDRELVETQEAVGMRVVGQFRDEDDPDRFVWMRAFPDMAARSAALTAFYVDGQAWRTHAPAARATMVDTTNALLLQPVSAQGALRIQSARPGVDATDPPSSRLLATIFYLDTPPEEFAPFFNERIRRALLLTGGTLTGLYVTDPTPNTFTALPVREERAVVVFSLFESAAWREAHLRALAEPTWTERVLPELGKWVSRPIERLRLAPTARSLLR</sequence>
<dbReference type="Gene3D" id="3.30.70.100">
    <property type="match status" value="1"/>
</dbReference>
<protein>
    <submittedName>
        <fullName evidence="2">NIPSNAP family protein</fullName>
    </submittedName>
</protein>
<feature type="domain" description="NIPSNAP" evidence="1">
    <location>
        <begin position="9"/>
        <end position="106"/>
    </location>
</feature>
<dbReference type="InterPro" id="IPR012577">
    <property type="entry name" value="NIPSNAP"/>
</dbReference>
<dbReference type="EMBL" id="CP046171">
    <property type="protein sequence ID" value="QIS02058.1"/>
    <property type="molecule type" value="Genomic_DNA"/>
</dbReference>
<dbReference type="RefSeq" id="WP_167461163.1">
    <property type="nucleotide sequence ID" value="NZ_CP046171.1"/>
</dbReference>
<reference evidence="2 3" key="1">
    <citation type="journal article" date="2019" name="ACS Chem. Biol.">
        <title>Identification and Mobilization of a Cryptic Antibiotic Biosynthesis Gene Locus from a Human-Pathogenic Nocardia Isolate.</title>
        <authorList>
            <person name="Herisse M."/>
            <person name="Ishida K."/>
            <person name="Porter J.L."/>
            <person name="Howden B."/>
            <person name="Hertweck C."/>
            <person name="Stinear T.P."/>
            <person name="Pidot S.J."/>
        </authorList>
    </citation>
    <scope>NUCLEOTIDE SEQUENCE [LARGE SCALE GENOMIC DNA]</scope>
    <source>
        <strain evidence="2 3">AUSMDU00024985</strain>
    </source>
</reference>